<dbReference type="Proteomes" id="UP000028488">
    <property type="component" value="Plasmid pPDG1"/>
</dbReference>
<dbReference type="AlphaFoldDB" id="A0A076F4C2"/>
<dbReference type="PROSITE" id="PS50956">
    <property type="entry name" value="HTH_ASNC_2"/>
    <property type="match status" value="1"/>
</dbReference>
<dbReference type="EMBL" id="CP008948">
    <property type="protein sequence ID" value="AII10629.1"/>
    <property type="molecule type" value="Genomic_DNA"/>
</dbReference>
<reference evidence="6 7" key="1">
    <citation type="submission" date="2014-07" db="EMBL/GenBank/DDBJ databases">
        <title>Genome Sequence of Rhodococcus opacus Strain R7, a Biodegrader of Mono- and Polycyclic Aromatic Hydrocarbons.</title>
        <authorList>
            <person name="Di Gennaro P."/>
            <person name="Zampolli J."/>
            <person name="Presti I."/>
            <person name="Cappelletti M."/>
            <person name="D'Ursi P."/>
            <person name="Orro A."/>
            <person name="Mezzelani A."/>
            <person name="Milanesi L."/>
        </authorList>
    </citation>
    <scope>NUCLEOTIDE SEQUENCE [LARGE SCALE GENOMIC DNA]</scope>
    <source>
        <strain evidence="6 7">R7</strain>
        <plasmid evidence="6">pPDG1</plasmid>
    </source>
</reference>
<dbReference type="SUPFAM" id="SSF46785">
    <property type="entry name" value="Winged helix' DNA-binding domain"/>
    <property type="match status" value="1"/>
</dbReference>
<dbReference type="PANTHER" id="PTHR30154">
    <property type="entry name" value="LEUCINE-RESPONSIVE REGULATORY PROTEIN"/>
    <property type="match status" value="1"/>
</dbReference>
<feature type="compositionally biased region" description="Polar residues" evidence="4">
    <location>
        <begin position="1"/>
        <end position="16"/>
    </location>
</feature>
<evidence type="ECO:0000259" key="5">
    <source>
        <dbReference type="PROSITE" id="PS50956"/>
    </source>
</evidence>
<dbReference type="Pfam" id="PF01037">
    <property type="entry name" value="AsnC_trans_reg"/>
    <property type="match status" value="1"/>
</dbReference>
<geneLocation type="plasmid" evidence="6 7">
    <name>pPDG1</name>
</geneLocation>
<evidence type="ECO:0000313" key="6">
    <source>
        <dbReference type="EMBL" id="AII10629.1"/>
    </source>
</evidence>
<dbReference type="CDD" id="cd00090">
    <property type="entry name" value="HTH_ARSR"/>
    <property type="match status" value="1"/>
</dbReference>
<dbReference type="RefSeq" id="WP_235214835.1">
    <property type="nucleotide sequence ID" value="NZ_CP008948.1"/>
</dbReference>
<proteinExistence type="predicted"/>
<accession>A0A076F4C2</accession>
<evidence type="ECO:0000256" key="1">
    <source>
        <dbReference type="ARBA" id="ARBA00023015"/>
    </source>
</evidence>
<dbReference type="InterPro" id="IPR000485">
    <property type="entry name" value="AsnC-type_HTH_dom"/>
</dbReference>
<dbReference type="PROSITE" id="PS00519">
    <property type="entry name" value="HTH_ASNC_1"/>
    <property type="match status" value="1"/>
</dbReference>
<dbReference type="GO" id="GO:0043200">
    <property type="term" value="P:response to amino acid"/>
    <property type="evidence" value="ECO:0007669"/>
    <property type="project" value="TreeGrafter"/>
</dbReference>
<dbReference type="Pfam" id="PF13404">
    <property type="entry name" value="HTH_AsnC-type"/>
    <property type="match status" value="1"/>
</dbReference>
<feature type="domain" description="HTH asnC-type" evidence="5">
    <location>
        <begin position="24"/>
        <end position="84"/>
    </location>
</feature>
<dbReference type="Gene3D" id="3.30.70.920">
    <property type="match status" value="1"/>
</dbReference>
<evidence type="ECO:0000313" key="7">
    <source>
        <dbReference type="Proteomes" id="UP000028488"/>
    </source>
</evidence>
<sequence length="170" mass="19320">MRKVTLNGNHEPSAASQALPPEGLDDVDRGILRLLQEDGRMPYRQIARELGVSEGTVRIRLGRMQESGVLNVVAIADPFRLGYRVLAFLLLRVEPGKQDHVVDTLTTWQEATYVSSCIGRADIYVQLVCRDNDHLNELLHRRLPDIGGVREYETFMELKMHKVSYEYSPS</sequence>
<organism evidence="6 7">
    <name type="scientific">Rhodococcus opacus</name>
    <name type="common">Nocardia opaca</name>
    <dbReference type="NCBI Taxonomy" id="37919"/>
    <lineage>
        <taxon>Bacteria</taxon>
        <taxon>Bacillati</taxon>
        <taxon>Actinomycetota</taxon>
        <taxon>Actinomycetes</taxon>
        <taxon>Mycobacteriales</taxon>
        <taxon>Nocardiaceae</taxon>
        <taxon>Rhodococcus</taxon>
    </lineage>
</organism>
<dbReference type="GO" id="GO:0043565">
    <property type="term" value="F:sequence-specific DNA binding"/>
    <property type="evidence" value="ECO:0007669"/>
    <property type="project" value="InterPro"/>
</dbReference>
<dbReference type="InterPro" id="IPR011008">
    <property type="entry name" value="Dimeric_a/b-barrel"/>
</dbReference>
<keyword evidence="2" id="KW-0238">DNA-binding</keyword>
<dbReference type="GO" id="GO:0005829">
    <property type="term" value="C:cytosol"/>
    <property type="evidence" value="ECO:0007669"/>
    <property type="project" value="TreeGrafter"/>
</dbReference>
<dbReference type="SMART" id="SM00344">
    <property type="entry name" value="HTH_ASNC"/>
    <property type="match status" value="1"/>
</dbReference>
<dbReference type="InterPro" id="IPR036390">
    <property type="entry name" value="WH_DNA-bd_sf"/>
</dbReference>
<dbReference type="InterPro" id="IPR019887">
    <property type="entry name" value="Tscrpt_reg_AsnC/Lrp_C"/>
</dbReference>
<keyword evidence="1" id="KW-0805">Transcription regulation</keyword>
<dbReference type="SUPFAM" id="SSF54909">
    <property type="entry name" value="Dimeric alpha+beta barrel"/>
    <property type="match status" value="1"/>
</dbReference>
<gene>
    <name evidence="6" type="ORF">EP51_41075</name>
</gene>
<keyword evidence="3" id="KW-0804">Transcription</keyword>
<dbReference type="Gene3D" id="1.10.10.10">
    <property type="entry name" value="Winged helix-like DNA-binding domain superfamily/Winged helix DNA-binding domain"/>
    <property type="match status" value="1"/>
</dbReference>
<evidence type="ECO:0000256" key="4">
    <source>
        <dbReference type="SAM" id="MobiDB-lite"/>
    </source>
</evidence>
<dbReference type="InterPro" id="IPR036388">
    <property type="entry name" value="WH-like_DNA-bd_sf"/>
</dbReference>
<evidence type="ECO:0000256" key="3">
    <source>
        <dbReference type="ARBA" id="ARBA00023163"/>
    </source>
</evidence>
<dbReference type="InterPro" id="IPR019888">
    <property type="entry name" value="Tscrpt_reg_AsnC-like"/>
</dbReference>
<dbReference type="InterPro" id="IPR011991">
    <property type="entry name" value="ArsR-like_HTH"/>
</dbReference>
<evidence type="ECO:0000256" key="2">
    <source>
        <dbReference type="ARBA" id="ARBA00023125"/>
    </source>
</evidence>
<keyword evidence="6" id="KW-0614">Plasmid</keyword>
<dbReference type="PANTHER" id="PTHR30154:SF34">
    <property type="entry name" value="TRANSCRIPTIONAL REGULATOR AZLB"/>
    <property type="match status" value="1"/>
</dbReference>
<dbReference type="PRINTS" id="PR00033">
    <property type="entry name" value="HTHASNC"/>
</dbReference>
<feature type="region of interest" description="Disordered" evidence="4">
    <location>
        <begin position="1"/>
        <end position="24"/>
    </location>
</feature>
<protein>
    <submittedName>
        <fullName evidence="6">ArsR family transcriptional regulator</fullName>
    </submittedName>
</protein>
<dbReference type="InterPro" id="IPR019885">
    <property type="entry name" value="Tscrpt_reg_HTH_AsnC-type_CS"/>
</dbReference>
<name>A0A076F4C2_RHOOP</name>